<accession>A0ABQ3PD69</accession>
<evidence type="ECO:0000313" key="1">
    <source>
        <dbReference type="EMBL" id="GHI22958.1"/>
    </source>
</evidence>
<proteinExistence type="predicted"/>
<dbReference type="Proteomes" id="UP001052739">
    <property type="component" value="Unassembled WGS sequence"/>
</dbReference>
<reference evidence="2" key="1">
    <citation type="submission" date="2024-05" db="EMBL/GenBank/DDBJ databases">
        <title>Whole genome shotgun sequence of Streptomyces hydrogenans NBRC 13475.</title>
        <authorList>
            <person name="Komaki H."/>
            <person name="Tamura T."/>
        </authorList>
    </citation>
    <scope>NUCLEOTIDE SEQUENCE</scope>
    <source>
        <strain evidence="2">NBRC 13475</strain>
    </source>
</reference>
<organism evidence="2 3">
    <name type="scientific">Streptomyces hydrogenans</name>
    <dbReference type="NCBI Taxonomy" id="1873719"/>
    <lineage>
        <taxon>Bacteria</taxon>
        <taxon>Bacillati</taxon>
        <taxon>Actinomycetota</taxon>
        <taxon>Actinomycetes</taxon>
        <taxon>Kitasatosporales</taxon>
        <taxon>Streptomycetaceae</taxon>
        <taxon>Streptomyces</taxon>
    </lineage>
</organism>
<name>A0ABQ3PD69_9ACTN</name>
<evidence type="ECO:0008006" key="4">
    <source>
        <dbReference type="Google" id="ProtNLM"/>
    </source>
</evidence>
<dbReference type="GeneID" id="94011059"/>
<dbReference type="EMBL" id="BNDW01000035">
    <property type="protein sequence ID" value="GHI22961.1"/>
    <property type="molecule type" value="Genomic_DNA"/>
</dbReference>
<dbReference type="EMBL" id="BNDW01000035">
    <property type="protein sequence ID" value="GHI22958.1"/>
    <property type="molecule type" value="Genomic_DNA"/>
</dbReference>
<evidence type="ECO:0000313" key="3">
    <source>
        <dbReference type="Proteomes" id="UP001052739"/>
    </source>
</evidence>
<protein>
    <recommendedName>
        <fullName evidence="4">Cupin domain-containing protein</fullName>
    </recommendedName>
</protein>
<comment type="caution">
    <text evidence="2">The sequence shown here is derived from an EMBL/GenBank/DDBJ whole genome shotgun (WGS) entry which is preliminary data.</text>
</comment>
<dbReference type="SUPFAM" id="SSF51182">
    <property type="entry name" value="RmlC-like cupins"/>
    <property type="match status" value="1"/>
</dbReference>
<evidence type="ECO:0000313" key="2">
    <source>
        <dbReference type="EMBL" id="GHI22961.1"/>
    </source>
</evidence>
<sequence length="122" mass="13046">MTAFTRDGTPVAMEGGGLDFRKREAGGGMSVAFIHLPEGTDLAPALKGLDGDLCQCPHWGYVFKGRIRMRTATGEEVYEAGQAYYWGPGHAPEALEDVDVVEFSPTAEFDAVIDHVKAQAGG</sequence>
<keyword evidence="3" id="KW-1185">Reference proteome</keyword>
<dbReference type="InterPro" id="IPR011051">
    <property type="entry name" value="RmlC_Cupin_sf"/>
</dbReference>
<gene>
    <name evidence="1" type="ORF">Shyd_43290</name>
    <name evidence="2" type="ORF">Shyd_43320</name>
</gene>
<dbReference type="RefSeq" id="WP_043226809.1">
    <property type="nucleotide sequence ID" value="NZ_BNBS01000170.1"/>
</dbReference>